<gene>
    <name evidence="10" type="ORF">FQ377_07505</name>
</gene>
<dbReference type="GO" id="GO:0005886">
    <property type="term" value="C:plasma membrane"/>
    <property type="evidence" value="ECO:0007669"/>
    <property type="project" value="UniProtKB-SubCell"/>
</dbReference>
<evidence type="ECO:0000256" key="4">
    <source>
        <dbReference type="ARBA" id="ARBA00022692"/>
    </source>
</evidence>
<dbReference type="AlphaFoldDB" id="A0A5D0XQD4"/>
<evidence type="ECO:0000256" key="6">
    <source>
        <dbReference type="ARBA" id="ARBA00023136"/>
    </source>
</evidence>
<evidence type="ECO:0000259" key="9">
    <source>
        <dbReference type="Pfam" id="PF20730"/>
    </source>
</evidence>
<comment type="subcellular location">
    <subcellularLocation>
        <location evidence="1">Cell membrane</location>
        <topology evidence="1">Multi-pass membrane protein</topology>
    </subcellularLocation>
</comment>
<dbReference type="PANTHER" id="PTHR34582">
    <property type="entry name" value="UPF0702 TRANSMEMBRANE PROTEIN YCAP"/>
    <property type="match status" value="1"/>
</dbReference>
<evidence type="ECO:0000313" key="10">
    <source>
        <dbReference type="EMBL" id="TYC98855.1"/>
    </source>
</evidence>
<dbReference type="RefSeq" id="WP_148600639.1">
    <property type="nucleotide sequence ID" value="NZ_VSLD01000003.1"/>
</dbReference>
<dbReference type="Gene3D" id="3.30.240.20">
    <property type="entry name" value="bsu07140 like domains"/>
    <property type="match status" value="1"/>
</dbReference>
<feature type="transmembrane region" description="Helical" evidence="7">
    <location>
        <begin position="6"/>
        <end position="27"/>
    </location>
</feature>
<accession>A0A5D0XQD4</accession>
<evidence type="ECO:0000313" key="11">
    <source>
        <dbReference type="Proteomes" id="UP000323410"/>
    </source>
</evidence>
<feature type="transmembrane region" description="Helical" evidence="7">
    <location>
        <begin position="39"/>
        <end position="58"/>
    </location>
</feature>
<proteinExistence type="inferred from homology"/>
<organism evidence="10 11">
    <name type="scientific">Arthrobacter echini</name>
    <dbReference type="NCBI Taxonomy" id="1529066"/>
    <lineage>
        <taxon>Bacteria</taxon>
        <taxon>Bacillati</taxon>
        <taxon>Actinomycetota</taxon>
        <taxon>Actinomycetes</taxon>
        <taxon>Micrococcales</taxon>
        <taxon>Micrococcaceae</taxon>
        <taxon>Arthrobacter</taxon>
    </lineage>
</organism>
<dbReference type="OrthoDB" id="9793799at2"/>
<comment type="caution">
    <text evidence="10">The sequence shown here is derived from an EMBL/GenBank/DDBJ whole genome shotgun (WGS) entry which is preliminary data.</text>
</comment>
<evidence type="ECO:0000256" key="2">
    <source>
        <dbReference type="ARBA" id="ARBA00006448"/>
    </source>
</evidence>
<dbReference type="PANTHER" id="PTHR34582:SF6">
    <property type="entry name" value="UPF0702 TRANSMEMBRANE PROTEIN YCAP"/>
    <property type="match status" value="1"/>
</dbReference>
<dbReference type="Pfam" id="PF20730">
    <property type="entry name" value="YetF_N"/>
    <property type="match status" value="1"/>
</dbReference>
<name>A0A5D0XQD4_9MICC</name>
<protein>
    <submittedName>
        <fullName evidence="10">DUF421 domain-containing protein</fullName>
    </submittedName>
</protein>
<dbReference type="EMBL" id="VSLD01000003">
    <property type="protein sequence ID" value="TYC98855.1"/>
    <property type="molecule type" value="Genomic_DNA"/>
</dbReference>
<feature type="domain" description="YetF-like N-terminal transmembrane" evidence="9">
    <location>
        <begin position="19"/>
        <end position="83"/>
    </location>
</feature>
<keyword evidence="5 7" id="KW-1133">Transmembrane helix</keyword>
<dbReference type="InterPro" id="IPR048454">
    <property type="entry name" value="YetF_N"/>
</dbReference>
<feature type="transmembrane region" description="Helical" evidence="7">
    <location>
        <begin position="64"/>
        <end position="84"/>
    </location>
</feature>
<keyword evidence="6 7" id="KW-0472">Membrane</keyword>
<evidence type="ECO:0000256" key="3">
    <source>
        <dbReference type="ARBA" id="ARBA00022475"/>
    </source>
</evidence>
<keyword evidence="3" id="KW-1003">Cell membrane</keyword>
<evidence type="ECO:0000256" key="5">
    <source>
        <dbReference type="ARBA" id="ARBA00022989"/>
    </source>
</evidence>
<dbReference type="Pfam" id="PF04239">
    <property type="entry name" value="DUF421"/>
    <property type="match status" value="1"/>
</dbReference>
<keyword evidence="4 7" id="KW-0812">Transmembrane</keyword>
<sequence length="174" mass="18304">MWFDSWADILRVLIVGAVSYATLVGLLRVSGKRTLGQLNAFDFVITVALGSTLATILLSSDVAYAEGLAALVLLAGLQFLVAWVSARWPAARNTITARPTALVMGGRLQHEELRRNRLTESEVFQAVRVSGTGDLSTIGAVVLETNGTLSVIPHSSLGTGAALSGVVGYPSPRA</sequence>
<evidence type="ECO:0000256" key="1">
    <source>
        <dbReference type="ARBA" id="ARBA00004651"/>
    </source>
</evidence>
<reference evidence="10 11" key="1">
    <citation type="submission" date="2019-08" db="EMBL/GenBank/DDBJ databases">
        <title>Genone of Arthrobacter echini P9.</title>
        <authorList>
            <person name="Bowman J.P."/>
        </authorList>
    </citation>
    <scope>NUCLEOTIDE SEQUENCE [LARGE SCALE GENOMIC DNA]</scope>
    <source>
        <strain evidence="10 11">P9</strain>
    </source>
</reference>
<dbReference type="InterPro" id="IPR023090">
    <property type="entry name" value="UPF0702_alpha/beta_dom_sf"/>
</dbReference>
<keyword evidence="11" id="KW-1185">Reference proteome</keyword>
<dbReference type="InterPro" id="IPR007353">
    <property type="entry name" value="DUF421"/>
</dbReference>
<dbReference type="Proteomes" id="UP000323410">
    <property type="component" value="Unassembled WGS sequence"/>
</dbReference>
<evidence type="ECO:0000256" key="7">
    <source>
        <dbReference type="SAM" id="Phobius"/>
    </source>
</evidence>
<evidence type="ECO:0000259" key="8">
    <source>
        <dbReference type="Pfam" id="PF04239"/>
    </source>
</evidence>
<feature type="domain" description="YetF C-terminal" evidence="8">
    <location>
        <begin position="88"/>
        <end position="156"/>
    </location>
</feature>
<comment type="similarity">
    <text evidence="2">Belongs to the UPF0702 family.</text>
</comment>